<dbReference type="FunFam" id="1.10.3470.10:FF:000003">
    <property type="entry name" value="Iron ABC transporter permease SitD"/>
    <property type="match status" value="1"/>
</dbReference>
<evidence type="ECO:0000256" key="3">
    <source>
        <dbReference type="ARBA" id="ARBA00022496"/>
    </source>
</evidence>
<dbReference type="AlphaFoldDB" id="A0A068Z381"/>
<evidence type="ECO:0000256" key="2">
    <source>
        <dbReference type="ARBA" id="ARBA00008034"/>
    </source>
</evidence>
<dbReference type="GO" id="GO:0071281">
    <property type="term" value="P:cellular response to iron ion"/>
    <property type="evidence" value="ECO:0007669"/>
    <property type="project" value="UniProtKB-ARBA"/>
</dbReference>
<evidence type="ECO:0000256" key="4">
    <source>
        <dbReference type="ARBA" id="ARBA00022692"/>
    </source>
</evidence>
<dbReference type="EMBL" id="CP050855">
    <property type="protein sequence ID" value="QLH62660.1"/>
    <property type="molecule type" value="Genomic_DNA"/>
</dbReference>
<gene>
    <name evidence="8" type="ORF">SYMBAF_06510</name>
</gene>
<dbReference type="GO" id="GO:0043190">
    <property type="term" value="C:ATP-binding cassette (ABC) transporter complex"/>
    <property type="evidence" value="ECO:0007669"/>
    <property type="project" value="InterPro"/>
</dbReference>
<organism evidence="8 9">
    <name type="scientific">Serratia symbiotica</name>
    <dbReference type="NCBI Taxonomy" id="138074"/>
    <lineage>
        <taxon>Bacteria</taxon>
        <taxon>Pseudomonadati</taxon>
        <taxon>Pseudomonadota</taxon>
        <taxon>Gammaproteobacteria</taxon>
        <taxon>Enterobacterales</taxon>
        <taxon>Yersiniaceae</taxon>
        <taxon>Serratia</taxon>
    </lineage>
</organism>
<keyword evidence="3" id="KW-0406">Ion transport</keyword>
<dbReference type="GO" id="GO:0055085">
    <property type="term" value="P:transmembrane transport"/>
    <property type="evidence" value="ECO:0007669"/>
    <property type="project" value="InterPro"/>
</dbReference>
<dbReference type="RefSeq" id="WP_040265858.1">
    <property type="nucleotide sequence ID" value="NZ_CAXKXZ010000007.1"/>
</dbReference>
<dbReference type="STRING" id="138074.SYMBAF_50297"/>
<evidence type="ECO:0000256" key="5">
    <source>
        <dbReference type="ARBA" id="ARBA00022989"/>
    </source>
</evidence>
<proteinExistence type="inferred from homology"/>
<dbReference type="SUPFAM" id="SSF81345">
    <property type="entry name" value="ABC transporter involved in vitamin B12 uptake, BtuC"/>
    <property type="match status" value="1"/>
</dbReference>
<evidence type="ECO:0000256" key="6">
    <source>
        <dbReference type="ARBA" id="ARBA00023136"/>
    </source>
</evidence>
<dbReference type="PANTHER" id="PTHR30477">
    <property type="entry name" value="ABC-TRANSPORTER METAL-BINDING PROTEIN"/>
    <property type="match status" value="1"/>
</dbReference>
<dbReference type="Proteomes" id="UP000042738">
    <property type="component" value="Chromosome"/>
</dbReference>
<dbReference type="GO" id="GO:0006826">
    <property type="term" value="P:iron ion transport"/>
    <property type="evidence" value="ECO:0007669"/>
    <property type="project" value="UniProtKB-KW"/>
</dbReference>
<dbReference type="InterPro" id="IPR037294">
    <property type="entry name" value="ABC_BtuC-like"/>
</dbReference>
<protein>
    <submittedName>
        <fullName evidence="8">Metal ABC transporter permease</fullName>
    </submittedName>
</protein>
<keyword evidence="3" id="KW-0408">Iron</keyword>
<accession>A0A068Z381</accession>
<evidence type="ECO:0000256" key="7">
    <source>
        <dbReference type="RuleBase" id="RU003943"/>
    </source>
</evidence>
<evidence type="ECO:0000313" key="9">
    <source>
        <dbReference type="Proteomes" id="UP000042738"/>
    </source>
</evidence>
<keyword evidence="3" id="KW-0410">Iron transport</keyword>
<keyword evidence="7" id="KW-0813">Transport</keyword>
<sequence length="286" mass="31226">MENLYQLFSEPFAYPFMQRAIIAAIATGVICAVLSCYLVLKGWSLMGDAISHAVLPGMVIAFVLSIPLAIGAFLSGIFCAVATGYLKEHSRVKEDTVMGIVFSGMFAFGLVLFSRIDTNQHLTHILFGDMLGITDDELKQTLLIAGATLVIMVLKRKDFMLYCFDPHHARVIGLPVKLLHYGLLCLLALTIVASLQAVGVILVIAMLIAPGIIAFMLCRSFDRMLIVATLVSVFSCVLGTLISFHIDGATGPCIVIVQAMLFVIALLYSKLRPLQHHQQVLLKDKL</sequence>
<keyword evidence="4 7" id="KW-0812">Transmembrane</keyword>
<reference evidence="8 9" key="1">
    <citation type="journal article" date="2014" name="Genome Announc.">
        <title>Whole-Genome Sequence of Serratia symbiotica Strain CWBI-2.3T, a Free-Living Symbiont of the Black Bean Aphid Aphis fabae.</title>
        <authorList>
            <person name="Foray V."/>
            <person name="Grigorescu A.S."/>
            <person name="Sabri A."/>
            <person name="Haubruge E."/>
            <person name="Lognay G."/>
            <person name="Francis F."/>
            <person name="Fauconnier M.L."/>
            <person name="Hance T."/>
            <person name="Thonart P."/>
        </authorList>
    </citation>
    <scope>NUCLEOTIDE SEQUENCE [LARGE SCALE GENOMIC DNA]</scope>
    <source>
        <strain evidence="8">CWBI-2.3</strain>
    </source>
</reference>
<dbReference type="GeneID" id="93736167"/>
<evidence type="ECO:0000313" key="8">
    <source>
        <dbReference type="EMBL" id="QLH62660.1"/>
    </source>
</evidence>
<dbReference type="CDD" id="cd06550">
    <property type="entry name" value="TM_ABC_iron-siderophores_like"/>
    <property type="match status" value="1"/>
</dbReference>
<evidence type="ECO:0000256" key="1">
    <source>
        <dbReference type="ARBA" id="ARBA00004429"/>
    </source>
</evidence>
<keyword evidence="6" id="KW-0472">Membrane</keyword>
<comment type="subcellular location">
    <subcellularLocation>
        <location evidence="1">Cell inner membrane</location>
        <topology evidence="1">Multi-pass membrane protein</topology>
    </subcellularLocation>
    <subcellularLocation>
        <location evidence="7">Cell membrane</location>
        <topology evidence="7">Multi-pass membrane protein</topology>
    </subcellularLocation>
</comment>
<dbReference type="InterPro" id="IPR001626">
    <property type="entry name" value="ABC_TroCD"/>
</dbReference>
<keyword evidence="5" id="KW-1133">Transmembrane helix</keyword>
<dbReference type="GO" id="GO:0010043">
    <property type="term" value="P:response to zinc ion"/>
    <property type="evidence" value="ECO:0007669"/>
    <property type="project" value="TreeGrafter"/>
</dbReference>
<comment type="similarity">
    <text evidence="2 7">Belongs to the ABC-3 integral membrane protein family.</text>
</comment>
<dbReference type="Pfam" id="PF00950">
    <property type="entry name" value="ABC-3"/>
    <property type="match status" value="1"/>
</dbReference>
<dbReference type="PANTHER" id="PTHR30477:SF24">
    <property type="entry name" value="IRON TRANSPORT SYSTEM MEMBRANE PROTEIN HI_0359-RELATED"/>
    <property type="match status" value="1"/>
</dbReference>
<dbReference type="Gene3D" id="1.10.3470.10">
    <property type="entry name" value="ABC transporter involved in vitamin B12 uptake, BtuC"/>
    <property type="match status" value="1"/>
</dbReference>
<name>A0A068Z381_9GAMM</name>